<name>A0ABU7T0L6_9LACO</name>
<evidence type="ECO:0000313" key="1">
    <source>
        <dbReference type="EMBL" id="MEE6716138.1"/>
    </source>
</evidence>
<sequence>MTINIIDEFERALDEQHLTKKELSGRLHVTQAALSNWVSRDGSIPSDKLIPTALAIGSDRFLDAAVEYATGGRLRVFADDVDTDDPLVLFLKEKMAHAQFERCAQDAESALATDPRKRCRSDFEKIDQYIDAGDDLVEHLESFLGTLRQQKVQEVSQTWM</sequence>
<dbReference type="Proteomes" id="UP001330016">
    <property type="component" value="Unassembled WGS sequence"/>
</dbReference>
<proteinExistence type="predicted"/>
<keyword evidence="2" id="KW-1185">Reference proteome</keyword>
<organism evidence="1 2">
    <name type="scientific">Schleiferilactobacillus harbinensis</name>
    <dbReference type="NCBI Taxonomy" id="304207"/>
    <lineage>
        <taxon>Bacteria</taxon>
        <taxon>Bacillati</taxon>
        <taxon>Bacillota</taxon>
        <taxon>Bacilli</taxon>
        <taxon>Lactobacillales</taxon>
        <taxon>Lactobacillaceae</taxon>
        <taxon>Schleiferilactobacillus</taxon>
    </lineage>
</organism>
<dbReference type="InterPro" id="IPR001387">
    <property type="entry name" value="Cro/C1-type_HTH"/>
</dbReference>
<evidence type="ECO:0000313" key="2">
    <source>
        <dbReference type="Proteomes" id="UP001330016"/>
    </source>
</evidence>
<dbReference type="CDD" id="cd00093">
    <property type="entry name" value="HTH_XRE"/>
    <property type="match status" value="1"/>
</dbReference>
<dbReference type="InterPro" id="IPR010982">
    <property type="entry name" value="Lambda_DNA-bd_dom_sf"/>
</dbReference>
<reference evidence="1 2" key="1">
    <citation type="submission" date="2023-02" db="EMBL/GenBank/DDBJ databases">
        <title>The predominant lactic acid bacteria and yeasts involved in the spontaneous fermentation of millet during the production of the traditional porridge Hausa koko in Ghana.</title>
        <authorList>
            <person name="Atter A."/>
            <person name="Diaz M."/>
        </authorList>
    </citation>
    <scope>NUCLEOTIDE SEQUENCE [LARGE SCALE GENOMIC DNA]</scope>
    <source>
        <strain evidence="1 2">FI11640</strain>
    </source>
</reference>
<gene>
    <name evidence="1" type="ORF">PS435_09730</name>
</gene>
<accession>A0ABU7T0L6</accession>
<protein>
    <submittedName>
        <fullName evidence="1">XRE family transcriptional regulator</fullName>
    </submittedName>
</protein>
<dbReference type="RefSeq" id="WP_331243932.1">
    <property type="nucleotide sequence ID" value="NZ_JAQSGJ010000027.1"/>
</dbReference>
<dbReference type="EMBL" id="JAQSGK010000027">
    <property type="protein sequence ID" value="MEE6716138.1"/>
    <property type="molecule type" value="Genomic_DNA"/>
</dbReference>
<dbReference type="Gene3D" id="1.10.260.40">
    <property type="entry name" value="lambda repressor-like DNA-binding domains"/>
    <property type="match status" value="1"/>
</dbReference>
<comment type="caution">
    <text evidence="1">The sequence shown here is derived from an EMBL/GenBank/DDBJ whole genome shotgun (WGS) entry which is preliminary data.</text>
</comment>